<dbReference type="eggNOG" id="ENOG5033CQM">
    <property type="taxonomic scope" value="Bacteria"/>
</dbReference>
<evidence type="ECO:0000313" key="2">
    <source>
        <dbReference type="EMBL" id="ABJ63060.1"/>
    </source>
</evidence>
<name>Q03UR2_LEUMM</name>
<dbReference type="GeneID" id="29577180"/>
<dbReference type="AlphaFoldDB" id="Q03UR2"/>
<reference evidence="2 3" key="1">
    <citation type="journal article" date="2006" name="Proc. Natl. Acad. Sci. U.S.A.">
        <title>Comparative genomics of the lactic acid bacteria.</title>
        <authorList>
            <person name="Makarova K."/>
            <person name="Slesarev A."/>
            <person name="Wolf Y."/>
            <person name="Sorokin A."/>
            <person name="Mirkin B."/>
            <person name="Koonin E."/>
            <person name="Pavlov A."/>
            <person name="Pavlova N."/>
            <person name="Karamychev V."/>
            <person name="Polouchine N."/>
            <person name="Shakhova V."/>
            <person name="Grigoriev I."/>
            <person name="Lou Y."/>
            <person name="Rohksar D."/>
            <person name="Lucas S."/>
            <person name="Huang K."/>
            <person name="Goodstein D.M."/>
            <person name="Hawkins T."/>
            <person name="Plengvidhya V."/>
            <person name="Welker D."/>
            <person name="Hughes J."/>
            <person name="Goh Y."/>
            <person name="Benson A."/>
            <person name="Baldwin K."/>
            <person name="Lee J.H."/>
            <person name="Diaz-Muniz I."/>
            <person name="Dosti B."/>
            <person name="Smeianov V."/>
            <person name="Wechter W."/>
            <person name="Barabote R."/>
            <person name="Lorca G."/>
            <person name="Altermann E."/>
            <person name="Barrangou R."/>
            <person name="Ganesan B."/>
            <person name="Xie Y."/>
            <person name="Rawsthorne H."/>
            <person name="Tamir D."/>
            <person name="Parker C."/>
            <person name="Breidt F."/>
            <person name="Broadbent J."/>
            <person name="Hutkins R."/>
            <person name="O'Sullivan D."/>
            <person name="Steele J."/>
            <person name="Unlu G."/>
            <person name="Saier M."/>
            <person name="Klaenhammer T."/>
            <person name="Richardson P."/>
            <person name="Kozyavkin S."/>
            <person name="Weimer B."/>
            <person name="Mills D."/>
        </authorList>
    </citation>
    <scope>NUCLEOTIDE SEQUENCE [LARGE SCALE GENOMIC DNA]</scope>
    <source>
        <strain evidence="3">ATCC 8293 / DSM 20343 / BCRC 11652 / CCM 1803 / JCM 6124 / NCDO 523 / NBRC 100496 / NCIMB 8023 / NCTC 12954 / NRRL B-1118 / 37Y</strain>
    </source>
</reference>
<feature type="signal peptide" evidence="1">
    <location>
        <begin position="1"/>
        <end position="20"/>
    </location>
</feature>
<proteinExistence type="predicted"/>
<evidence type="ECO:0000256" key="1">
    <source>
        <dbReference type="SAM" id="SignalP"/>
    </source>
</evidence>
<dbReference type="EnsemblBacteria" id="ABJ63060">
    <property type="protein sequence ID" value="ABJ63060"/>
    <property type="gene ID" value="LEUM_1990"/>
</dbReference>
<accession>Q03UR2</accession>
<feature type="chain" id="PRO_5039593114" evidence="1">
    <location>
        <begin position="21"/>
        <end position="285"/>
    </location>
</feature>
<keyword evidence="1" id="KW-0732">Signal</keyword>
<sequence length="285" mass="30205">MNKALKLTAGLIAAGTILTATTPSISSFYNVSANELAKGNYSSSKATTLKQAEKRAVSENGEYTHKQTQKDAKVVKTSNENTDVAEEKFNQVADSSETTVESESAGDVQVTTATTDEDNKVAGVKVTNSEDNTTVTVMNDGQHLTVDKTTFDENTGKYTTEQRLFDLNIANNDGSATNVAYGYFSYTGIAVGRDVLATAIDLGISGLTGRAAFIALPRVVAGALGVSVSTVNKIQQYSLAGGFGYASQKLNPGTYIAYNLDKNGNGWVGVYSKTDRTGDSVYMTQ</sequence>
<dbReference type="EMBL" id="CP000414">
    <property type="protein sequence ID" value="ABJ63060.1"/>
    <property type="molecule type" value="Genomic_DNA"/>
</dbReference>
<organism evidence="2 3">
    <name type="scientific">Leuconostoc mesenteroides subsp. mesenteroides (strain ATCC 8293 / DSM 20343 / BCRC 11652 / CCM 1803 / JCM 6124 / NCDO 523 / NBRC 100496 / NCIMB 8023 / NCTC 12954 / NRRL B-1118 / 37Y)</name>
    <dbReference type="NCBI Taxonomy" id="203120"/>
    <lineage>
        <taxon>Bacteria</taxon>
        <taxon>Bacillati</taxon>
        <taxon>Bacillota</taxon>
        <taxon>Bacilli</taxon>
        <taxon>Lactobacillales</taxon>
        <taxon>Lactobacillaceae</taxon>
        <taxon>Leuconostoc</taxon>
    </lineage>
</organism>
<evidence type="ECO:0000313" key="3">
    <source>
        <dbReference type="Proteomes" id="UP000000362"/>
    </source>
</evidence>
<dbReference type="HOGENOM" id="CLU_1004002_0_0_9"/>
<gene>
    <name evidence="2" type="ordered locus">LEUM_1990</name>
</gene>
<dbReference type="Proteomes" id="UP000000362">
    <property type="component" value="Chromosome"/>
</dbReference>
<dbReference type="KEGG" id="lme:LEUM_1990"/>
<keyword evidence="3" id="KW-1185">Reference proteome</keyword>
<dbReference type="RefSeq" id="WP_011680514.1">
    <property type="nucleotide sequence ID" value="NC_008531.1"/>
</dbReference>
<protein>
    <submittedName>
        <fullName evidence="2">Uncharacterized protein</fullName>
    </submittedName>
</protein>